<organism evidence="1 2">
    <name type="scientific">Dreissena polymorpha</name>
    <name type="common">Zebra mussel</name>
    <name type="synonym">Mytilus polymorpha</name>
    <dbReference type="NCBI Taxonomy" id="45954"/>
    <lineage>
        <taxon>Eukaryota</taxon>
        <taxon>Metazoa</taxon>
        <taxon>Spiralia</taxon>
        <taxon>Lophotrochozoa</taxon>
        <taxon>Mollusca</taxon>
        <taxon>Bivalvia</taxon>
        <taxon>Autobranchia</taxon>
        <taxon>Heteroconchia</taxon>
        <taxon>Euheterodonta</taxon>
        <taxon>Imparidentia</taxon>
        <taxon>Neoheterodontei</taxon>
        <taxon>Myida</taxon>
        <taxon>Dreissenoidea</taxon>
        <taxon>Dreissenidae</taxon>
        <taxon>Dreissena</taxon>
    </lineage>
</organism>
<keyword evidence="2" id="KW-1185">Reference proteome</keyword>
<feature type="non-terminal residue" evidence="1">
    <location>
        <position position="60"/>
    </location>
</feature>
<dbReference type="EMBL" id="JAIWYP010000002">
    <property type="protein sequence ID" value="KAH3866172.1"/>
    <property type="molecule type" value="Genomic_DNA"/>
</dbReference>
<evidence type="ECO:0000313" key="2">
    <source>
        <dbReference type="Proteomes" id="UP000828390"/>
    </source>
</evidence>
<accession>A0A9D4LYT6</accession>
<evidence type="ECO:0000313" key="1">
    <source>
        <dbReference type="EMBL" id="KAH3866172.1"/>
    </source>
</evidence>
<reference evidence="1" key="2">
    <citation type="submission" date="2020-11" db="EMBL/GenBank/DDBJ databases">
        <authorList>
            <person name="McCartney M.A."/>
            <person name="Auch B."/>
            <person name="Kono T."/>
            <person name="Mallez S."/>
            <person name="Becker A."/>
            <person name="Gohl D.M."/>
            <person name="Silverstein K.A.T."/>
            <person name="Koren S."/>
            <person name="Bechman K.B."/>
            <person name="Herman A."/>
            <person name="Abrahante J.E."/>
            <person name="Garbe J."/>
        </authorList>
    </citation>
    <scope>NUCLEOTIDE SEQUENCE</scope>
    <source>
        <strain evidence="1">Duluth1</strain>
        <tissue evidence="1">Whole animal</tissue>
    </source>
</reference>
<sequence length="60" mass="6901">NFTDFATTDRGRPIVTPRTHSALETSTPLCARTCPIPFWTWTILPPGLYQHRTHRIQIPL</sequence>
<gene>
    <name evidence="1" type="ORF">DPMN_029229</name>
</gene>
<proteinExistence type="predicted"/>
<protein>
    <submittedName>
        <fullName evidence="1">Uncharacterized protein</fullName>
    </submittedName>
</protein>
<dbReference type="Proteomes" id="UP000828390">
    <property type="component" value="Unassembled WGS sequence"/>
</dbReference>
<name>A0A9D4LYT6_DREPO</name>
<comment type="caution">
    <text evidence="1">The sequence shown here is derived from an EMBL/GenBank/DDBJ whole genome shotgun (WGS) entry which is preliminary data.</text>
</comment>
<dbReference type="AlphaFoldDB" id="A0A9D4LYT6"/>
<reference evidence="1" key="1">
    <citation type="journal article" date="2019" name="bioRxiv">
        <title>The Genome of the Zebra Mussel, Dreissena polymorpha: A Resource for Invasive Species Research.</title>
        <authorList>
            <person name="McCartney M.A."/>
            <person name="Auch B."/>
            <person name="Kono T."/>
            <person name="Mallez S."/>
            <person name="Zhang Y."/>
            <person name="Obille A."/>
            <person name="Becker A."/>
            <person name="Abrahante J.E."/>
            <person name="Garbe J."/>
            <person name="Badalamenti J.P."/>
            <person name="Herman A."/>
            <person name="Mangelson H."/>
            <person name="Liachko I."/>
            <person name="Sullivan S."/>
            <person name="Sone E.D."/>
            <person name="Koren S."/>
            <person name="Silverstein K.A.T."/>
            <person name="Beckman K.B."/>
            <person name="Gohl D.M."/>
        </authorList>
    </citation>
    <scope>NUCLEOTIDE SEQUENCE</scope>
    <source>
        <strain evidence="1">Duluth1</strain>
        <tissue evidence="1">Whole animal</tissue>
    </source>
</reference>